<name>A0A939GKV3_9BACT</name>
<dbReference type="AlphaFoldDB" id="A0A939GKV3"/>
<dbReference type="InterPro" id="IPR050770">
    <property type="entry name" value="Intradiol_RC_Dioxygenase"/>
</dbReference>
<dbReference type="PANTHER" id="PTHR33711">
    <property type="entry name" value="DIOXYGENASE, PUTATIVE (AFU_ORTHOLOGUE AFUA_2G02910)-RELATED"/>
    <property type="match status" value="1"/>
</dbReference>
<dbReference type="RefSeq" id="WP_207365810.1">
    <property type="nucleotide sequence ID" value="NZ_JAFMYV010000009.1"/>
</dbReference>
<keyword evidence="1" id="KW-0560">Oxidoreductase</keyword>
<dbReference type="PANTHER" id="PTHR33711:SF9">
    <property type="entry name" value="PROTOCATECHUATE 3,4-DIOXYGENASE ALPHA CHAIN"/>
    <property type="match status" value="1"/>
</dbReference>
<comment type="caution">
    <text evidence="1">The sequence shown here is derived from an EMBL/GenBank/DDBJ whole genome shotgun (WGS) entry which is preliminary data.</text>
</comment>
<sequence length="191" mass="21354">MNPPLLTPSQTVGPFFAYSLTARQYGYDYSSLLDAHLADTNRDKQIILTGRIFDGAGNVVNDAVVEFWQPEPQHPDVIDYPRRPGTFRGFGRLGTGTTADHSFTFTTFKPTATVTGDAPHVNVILMMRGSLRTLYTRLYFADEPEANAHDALLNSIASERRTTLLANQIGVDTYQFDIRLQGENETVFFDL</sequence>
<dbReference type="InterPro" id="IPR015889">
    <property type="entry name" value="Intradiol_dOase_core"/>
</dbReference>
<protein>
    <submittedName>
        <fullName evidence="1">Protocatechuate 3,4-dioxygenase subunit alpha</fullName>
        <ecNumber evidence="1">1.13.11.3</ecNumber>
    </submittedName>
</protein>
<evidence type="ECO:0000313" key="2">
    <source>
        <dbReference type="Proteomes" id="UP000664034"/>
    </source>
</evidence>
<proteinExistence type="predicted"/>
<dbReference type="InterPro" id="IPR012786">
    <property type="entry name" value="Protocat_dOase_a"/>
</dbReference>
<dbReference type="EC" id="1.13.11.3" evidence="1"/>
<dbReference type="NCBIfam" id="TIGR02423">
    <property type="entry name" value="protocat_alph"/>
    <property type="match status" value="1"/>
</dbReference>
<organism evidence="1 2">
    <name type="scientific">Fibrella rubiginis</name>
    <dbReference type="NCBI Taxonomy" id="2817060"/>
    <lineage>
        <taxon>Bacteria</taxon>
        <taxon>Pseudomonadati</taxon>
        <taxon>Bacteroidota</taxon>
        <taxon>Cytophagia</taxon>
        <taxon>Cytophagales</taxon>
        <taxon>Spirosomataceae</taxon>
        <taxon>Fibrella</taxon>
    </lineage>
</organism>
<accession>A0A939GKV3</accession>
<dbReference type="GO" id="GO:0018578">
    <property type="term" value="F:protocatechuate 3,4-dioxygenase activity"/>
    <property type="evidence" value="ECO:0007669"/>
    <property type="project" value="UniProtKB-EC"/>
</dbReference>
<dbReference type="GO" id="GO:0005506">
    <property type="term" value="F:iron ion binding"/>
    <property type="evidence" value="ECO:0007669"/>
    <property type="project" value="InterPro"/>
</dbReference>
<dbReference type="SUPFAM" id="SSF49482">
    <property type="entry name" value="Aromatic compound dioxygenase"/>
    <property type="match status" value="1"/>
</dbReference>
<keyword evidence="2" id="KW-1185">Reference proteome</keyword>
<evidence type="ECO:0000313" key="1">
    <source>
        <dbReference type="EMBL" id="MBO0938268.1"/>
    </source>
</evidence>
<dbReference type="EMBL" id="JAFMYV010000009">
    <property type="protein sequence ID" value="MBO0938268.1"/>
    <property type="molecule type" value="Genomic_DNA"/>
</dbReference>
<dbReference type="Gene3D" id="2.60.130.10">
    <property type="entry name" value="Aromatic compound dioxygenase"/>
    <property type="match status" value="1"/>
</dbReference>
<dbReference type="Proteomes" id="UP000664034">
    <property type="component" value="Unassembled WGS sequence"/>
</dbReference>
<reference evidence="1" key="1">
    <citation type="submission" date="2021-03" db="EMBL/GenBank/DDBJ databases">
        <title>Fibrella sp. HMF5335 genome sequencing and assembly.</title>
        <authorList>
            <person name="Kang H."/>
            <person name="Kim H."/>
            <person name="Bae S."/>
            <person name="Joh K."/>
        </authorList>
    </citation>
    <scope>NUCLEOTIDE SEQUENCE</scope>
    <source>
        <strain evidence="1">HMF5335</strain>
    </source>
</reference>
<gene>
    <name evidence="1" type="primary">pcaG</name>
    <name evidence="1" type="ORF">J2I47_17085</name>
</gene>